<protein>
    <submittedName>
        <fullName evidence="6">Arylsulfatase</fullName>
    </submittedName>
</protein>
<dbReference type="SUPFAM" id="SSF53649">
    <property type="entry name" value="Alkaline phosphatase-like"/>
    <property type="match status" value="1"/>
</dbReference>
<dbReference type="InterPro" id="IPR024607">
    <property type="entry name" value="Sulfatase_CS"/>
</dbReference>
<organism evidence="6 7">
    <name type="scientific">Flavobacterium ginsengisoli</name>
    <dbReference type="NCBI Taxonomy" id="871694"/>
    <lineage>
        <taxon>Bacteria</taxon>
        <taxon>Pseudomonadati</taxon>
        <taxon>Bacteroidota</taxon>
        <taxon>Flavobacteriia</taxon>
        <taxon>Flavobacteriales</taxon>
        <taxon>Flavobacteriaceae</taxon>
        <taxon>Flavobacterium</taxon>
    </lineage>
</organism>
<comment type="caution">
    <text evidence="6">The sequence shown here is derived from an EMBL/GenBank/DDBJ whole genome shotgun (WGS) entry which is preliminary data.</text>
</comment>
<evidence type="ECO:0000256" key="2">
    <source>
        <dbReference type="ARBA" id="ARBA00022723"/>
    </source>
</evidence>
<keyword evidence="7" id="KW-1185">Reference proteome</keyword>
<keyword evidence="3" id="KW-0378">Hydrolase</keyword>
<dbReference type="Pfam" id="PF00884">
    <property type="entry name" value="Sulfatase"/>
    <property type="match status" value="1"/>
</dbReference>
<feature type="domain" description="Sulfatase N-terminal" evidence="5">
    <location>
        <begin position="81"/>
        <end position="498"/>
    </location>
</feature>
<evidence type="ECO:0000256" key="4">
    <source>
        <dbReference type="ARBA" id="ARBA00022837"/>
    </source>
</evidence>
<keyword evidence="4" id="KW-0106">Calcium</keyword>
<dbReference type="Proteomes" id="UP001501367">
    <property type="component" value="Unassembled WGS sequence"/>
</dbReference>
<evidence type="ECO:0000256" key="1">
    <source>
        <dbReference type="ARBA" id="ARBA00008779"/>
    </source>
</evidence>
<evidence type="ECO:0000313" key="6">
    <source>
        <dbReference type="EMBL" id="GAA3741679.1"/>
    </source>
</evidence>
<comment type="similarity">
    <text evidence="1">Belongs to the sulfatase family.</text>
</comment>
<sequence>MLLIIKLKINVSNTKLTAMKTAKYSKIIFFLSIIFLASISVNAQDVLPFPPAPSASQAGVTIETSSYKKRTEPKHLPENAPNILIILMDDAGPGAPSTYGGEINTPTLSRVANTGISYNRFHSTAMCSPTRASLLTGRNHTRVGNGQIAAIANDFDGFSGTIPKSSATLAEILKDYGYNTAAFGKWHNTPEEQITSKGPFDYWPTGYGFEYFYGFLAGEASQYEPTLVRNTSYVEHPKTSGGHDYYHLSEDLADDAILWLTEQKAYAPEKPFFVYWAPGSAHGPHHVMKEWADKYKGKFDDGWDAYRERVFKRQKESGWIPQNTLLTPRAESMTSWANIPEAEKPFQRRLMEIWAGFAEHADFNAGRVIDEIEKLGELDNTIIIYIWGDNGSSAEGLNGTISEQLAQNAIPTKIEQHITALNELGGLDVLGGPKTDNMFNAGWAWATSTPYQGTKLQGAYFGGTRQPMAISWPKGIKHDKTPRSQFHHVIDIAPTIYEIDKIPAPKVVNGFAQDELDGVSMVYTFTDPKAKGMRHTQFFDIMASRGIYQDGWFASARGPREPWVGGILKGIKQWSPLTDTWQLYNLDQDWSQAVDLAAKEPKKLEEMKALFLTESAKNKNLPIGGGLWSTALYHPEDAPSSPLTEWTFDSPIKGMPESAAPKLGKVSSTVTMDVEVPDNANGVLYALAGFSGGVACYVKDGYLNYEFNLFEIQRTKIKSKDKLPKGKVKIEVESKLVDKIGGSMNVTLKVNGSTVGQGTVPTAMSLHFTSNATFDIGTDLDSPVSLDYFDQAPFSFNGKIGKTKIVYAKKS</sequence>
<name>A0ABP7FMT2_9FLAO</name>
<dbReference type="InterPro" id="IPR017850">
    <property type="entry name" value="Alkaline_phosphatase_core_sf"/>
</dbReference>
<reference evidence="7" key="1">
    <citation type="journal article" date="2019" name="Int. J. Syst. Evol. Microbiol.">
        <title>The Global Catalogue of Microorganisms (GCM) 10K type strain sequencing project: providing services to taxonomists for standard genome sequencing and annotation.</title>
        <authorList>
            <consortium name="The Broad Institute Genomics Platform"/>
            <consortium name="The Broad Institute Genome Sequencing Center for Infectious Disease"/>
            <person name="Wu L."/>
            <person name="Ma J."/>
        </authorList>
    </citation>
    <scope>NUCLEOTIDE SEQUENCE [LARGE SCALE GENOMIC DNA]</scope>
    <source>
        <strain evidence="7">JCM 17336</strain>
    </source>
</reference>
<dbReference type="Gene3D" id="3.40.720.10">
    <property type="entry name" value="Alkaline Phosphatase, subunit A"/>
    <property type="match status" value="1"/>
</dbReference>
<evidence type="ECO:0000259" key="5">
    <source>
        <dbReference type="Pfam" id="PF00884"/>
    </source>
</evidence>
<dbReference type="PANTHER" id="PTHR42693">
    <property type="entry name" value="ARYLSULFATASE FAMILY MEMBER"/>
    <property type="match status" value="1"/>
</dbReference>
<dbReference type="PROSITE" id="PS00523">
    <property type="entry name" value="SULFATASE_1"/>
    <property type="match status" value="1"/>
</dbReference>
<dbReference type="Gene3D" id="3.30.1120.10">
    <property type="match status" value="1"/>
</dbReference>
<proteinExistence type="inferred from homology"/>
<dbReference type="PANTHER" id="PTHR42693:SF43">
    <property type="entry name" value="BLL2667 PROTEIN"/>
    <property type="match status" value="1"/>
</dbReference>
<dbReference type="EMBL" id="BAABDT010000005">
    <property type="protein sequence ID" value="GAA3741679.1"/>
    <property type="molecule type" value="Genomic_DNA"/>
</dbReference>
<gene>
    <name evidence="6" type="ORF">GCM10022422_26710</name>
</gene>
<accession>A0ABP7FMT2</accession>
<keyword evidence="2" id="KW-0479">Metal-binding</keyword>
<evidence type="ECO:0000313" key="7">
    <source>
        <dbReference type="Proteomes" id="UP001501367"/>
    </source>
</evidence>
<evidence type="ECO:0000256" key="3">
    <source>
        <dbReference type="ARBA" id="ARBA00022801"/>
    </source>
</evidence>
<dbReference type="InterPro" id="IPR050738">
    <property type="entry name" value="Sulfatase"/>
</dbReference>
<dbReference type="CDD" id="cd16025">
    <property type="entry name" value="PAS_like"/>
    <property type="match status" value="1"/>
</dbReference>
<dbReference type="InterPro" id="IPR000917">
    <property type="entry name" value="Sulfatase_N"/>
</dbReference>